<proteinExistence type="predicted"/>
<feature type="non-terminal residue" evidence="1">
    <location>
        <position position="1"/>
    </location>
</feature>
<dbReference type="Proteomes" id="UP001529510">
    <property type="component" value="Unassembled WGS sequence"/>
</dbReference>
<comment type="caution">
    <text evidence="1">The sequence shown here is derived from an EMBL/GenBank/DDBJ whole genome shotgun (WGS) entry which is preliminary data.</text>
</comment>
<dbReference type="AlphaFoldDB" id="A0ABD0NFL8"/>
<name>A0ABD0NFL8_CIRMR</name>
<gene>
    <name evidence="1" type="ORF">M9458_044524</name>
</gene>
<sequence length="208" mass="23333">GEARKQKANELLAKLQFEQSALLRPSTAQESATRASYQISALIAKSGRALATGELVKECLAVAAEPVCPSQVRSLSRNTVTRRIEDMAQDIGEQIKTKASVFSAYSIACLGEVGMVKEKVHEYDAVLSNLIQEFDSRFEDFRHNTADFEWFAQPFTISVDAVRDDLQMELIDLQCDSELKHKFTSLPLTDFYKCVPANRYPKMCKQAQ</sequence>
<feature type="non-terminal residue" evidence="1">
    <location>
        <position position="208"/>
    </location>
</feature>
<dbReference type="EMBL" id="JAMKFB020000022">
    <property type="protein sequence ID" value="KAL0160799.1"/>
    <property type="molecule type" value="Genomic_DNA"/>
</dbReference>
<organism evidence="1 2">
    <name type="scientific">Cirrhinus mrigala</name>
    <name type="common">Mrigala</name>
    <dbReference type="NCBI Taxonomy" id="683832"/>
    <lineage>
        <taxon>Eukaryota</taxon>
        <taxon>Metazoa</taxon>
        <taxon>Chordata</taxon>
        <taxon>Craniata</taxon>
        <taxon>Vertebrata</taxon>
        <taxon>Euteleostomi</taxon>
        <taxon>Actinopterygii</taxon>
        <taxon>Neopterygii</taxon>
        <taxon>Teleostei</taxon>
        <taxon>Ostariophysi</taxon>
        <taxon>Cypriniformes</taxon>
        <taxon>Cyprinidae</taxon>
        <taxon>Labeoninae</taxon>
        <taxon>Labeonini</taxon>
        <taxon>Cirrhinus</taxon>
    </lineage>
</organism>
<evidence type="ECO:0000313" key="2">
    <source>
        <dbReference type="Proteomes" id="UP001529510"/>
    </source>
</evidence>
<dbReference type="PANTHER" id="PTHR45913:SF9">
    <property type="entry name" value="GENERAL TRANSCRIPTION FACTOR II-I REPEAT DOMAIN-CONTAINING PROTEIN 2-LIKE-RELATED"/>
    <property type="match status" value="1"/>
</dbReference>
<accession>A0ABD0NFL8</accession>
<keyword evidence="2" id="KW-1185">Reference proteome</keyword>
<reference evidence="1 2" key="1">
    <citation type="submission" date="2024-05" db="EMBL/GenBank/DDBJ databases">
        <title>Genome sequencing and assembly of Indian major carp, Cirrhinus mrigala (Hamilton, 1822).</title>
        <authorList>
            <person name="Mohindra V."/>
            <person name="Chowdhury L.M."/>
            <person name="Lal K."/>
            <person name="Jena J.K."/>
        </authorList>
    </citation>
    <scope>NUCLEOTIDE SEQUENCE [LARGE SCALE GENOMIC DNA]</scope>
    <source>
        <strain evidence="1">CM1030</strain>
        <tissue evidence="1">Blood</tissue>
    </source>
</reference>
<dbReference type="PANTHER" id="PTHR45913">
    <property type="entry name" value="EPM2A-INTERACTING PROTEIN 1"/>
    <property type="match status" value="1"/>
</dbReference>
<protein>
    <submittedName>
        <fullName evidence="1">Uncharacterized protein</fullName>
    </submittedName>
</protein>
<evidence type="ECO:0000313" key="1">
    <source>
        <dbReference type="EMBL" id="KAL0160799.1"/>
    </source>
</evidence>